<keyword evidence="7" id="KW-1133">Transmembrane helix</keyword>
<feature type="domain" description="SMP-LTD" evidence="13">
    <location>
        <begin position="302"/>
        <end position="518"/>
    </location>
</feature>
<dbReference type="Gene3D" id="2.60.40.150">
    <property type="entry name" value="C2 domain"/>
    <property type="match status" value="2"/>
</dbReference>
<keyword evidence="3" id="KW-0597">Phosphoprotein</keyword>
<feature type="compositionally biased region" description="Acidic residues" evidence="11">
    <location>
        <begin position="1155"/>
        <end position="1167"/>
    </location>
</feature>
<dbReference type="GO" id="GO:0061817">
    <property type="term" value="P:endoplasmic reticulum-plasma membrane tethering"/>
    <property type="evidence" value="ECO:0007669"/>
    <property type="project" value="InterPro"/>
</dbReference>
<evidence type="ECO:0000256" key="8">
    <source>
        <dbReference type="ARBA" id="ARBA00023055"/>
    </source>
</evidence>
<keyword evidence="8" id="KW-0445">Lipid transport</keyword>
<evidence type="ECO:0000313" key="15">
    <source>
        <dbReference type="Proteomes" id="UP000245884"/>
    </source>
</evidence>
<evidence type="ECO:0000256" key="9">
    <source>
        <dbReference type="ARBA" id="ARBA00023121"/>
    </source>
</evidence>
<comment type="subcellular location">
    <subcellularLocation>
        <location evidence="1">Endoplasmic reticulum membrane</location>
    </subcellularLocation>
</comment>
<dbReference type="InterPro" id="IPR037765">
    <property type="entry name" value="C2B_Tricalbin"/>
</dbReference>
<dbReference type="InterPro" id="IPR031468">
    <property type="entry name" value="SMP_LBD"/>
</dbReference>
<dbReference type="Pfam" id="PF25669">
    <property type="entry name" value="SMP_MUG190-like"/>
    <property type="match status" value="1"/>
</dbReference>
<reference evidence="14 15" key="1">
    <citation type="journal article" date="2018" name="Mol. Biol. Evol.">
        <title>Broad Genomic Sampling Reveals a Smut Pathogenic Ancestry of the Fungal Clade Ustilaginomycotina.</title>
        <authorList>
            <person name="Kijpornyongpan T."/>
            <person name="Mondo S.J."/>
            <person name="Barry K."/>
            <person name="Sandor L."/>
            <person name="Lee J."/>
            <person name="Lipzen A."/>
            <person name="Pangilinan J."/>
            <person name="LaButti K."/>
            <person name="Hainaut M."/>
            <person name="Henrissat B."/>
            <person name="Grigoriev I.V."/>
            <person name="Spatafora J.W."/>
            <person name="Aime M.C."/>
        </authorList>
    </citation>
    <scope>NUCLEOTIDE SEQUENCE [LARGE SCALE GENOMIC DNA]</scope>
    <source>
        <strain evidence="14 15">MCA 5214</strain>
    </source>
</reference>
<organism evidence="14 15">
    <name type="scientific">Jaminaea rosea</name>
    <dbReference type="NCBI Taxonomy" id="1569628"/>
    <lineage>
        <taxon>Eukaryota</taxon>
        <taxon>Fungi</taxon>
        <taxon>Dikarya</taxon>
        <taxon>Basidiomycota</taxon>
        <taxon>Ustilaginomycotina</taxon>
        <taxon>Exobasidiomycetes</taxon>
        <taxon>Microstromatales</taxon>
        <taxon>Microstromatales incertae sedis</taxon>
        <taxon>Jaminaea</taxon>
    </lineage>
</organism>
<sequence>MSVGKEHKHSDFYSTENPIPNIQRFVKKGLSTLVAKRAAGGSSEESESDEDDEDEDDRQLPDGGTAGEASSSGSLRSGGKLSKVLHPNRERRMRQQDEASSQRSKTDDRDTGHDDEDEDEEAKEEEEKAPEERAQEKASGKYRKQKRGKATNVYDPITEQEIKVRDVRKRDYRTAMDREEARRHGRDMYSEDSQRPVNLAKGVFPPEQPLPELRDVHPWLLPLWLTWSLSFIIWSRSSTAIAFALVNAWLGWWAFRHIKLGVDEKRWERESARGKSANIASLNSYDQSTKGQTGGVAGSQSNMEGAEWLNSMLQSMWEVIDPALFEAAAGTLEDVMQASAPSFIHMIKVADLAHGLTPLRVAGVKAEYVNPSKDGDGGGSGDDGGEADDAGKVINLQMSVVYSAARTGAAMTTRSRNARLVIYFYLGLRKFVSIPLPVWVEIKGFVGTVRARLQLSPEAPFIKNVTVTFLGLPRVRVEVVPLKVNLADIPLLSGFVQSSIDAALAEYCAPSSLTLDVGEILMGDNIKREVNALGVLAVWIHRAYDLEKQDRRGSSDPYVTVSYSRLGKVLYATRVALNDLNPRWEECHILLVTAEAVRAKEKISLALYDSDLLTADDILGRVEFDIAPLIRRPGHRFHRSDALMGLRNDHTKKGQVETTVAFYKKSSNRVERQRMEQGKKHGQDATKERGNDMQMKGSNSSSTSDGESAVANAGKKASSSPEGHKDSNGDGDPFENLDEKTSTRDLLKMLDAAESSRQTRNQQSSVQFSPPHPDVPSGILSIQVHNIEDLGFRNAGAQKGKSNARGGQAGSAAQQVDDVEDEQEESADTPSSYVSIILNDATIMRSRVKALTRNPFFNVGTERFLRDWRRAYVMVVVRDRRLREEDALLGVVPIKLSTLFSEHGTSQVTQHFPLAGGLGYGRVRISVLFRPVEGMQLDKSKLGFDIGTMRVHSSPRAIELKDPSLLKLCSLRMRTLAGQVKLTSRHQRTVDNGDLEWRVKPEDLWLRVPARRRYSAPFLLEFRRPNAVGKKSLVAASIIWLQDVEDDARWEARLPIYKGDPDLHRFLQNYHDWRNESEACSLGVTRVGTLVVDLQFKSGIGLAHARLDTNPDSRAVMQAWEACVAAGLRSENGDFVRDNEEDSEVVGDEARESQATEESEGESDDEDGTRTTAQRNSPQGHDADRQGQDVDSDDIDDSRDSEDIDSRCKGADPASKAPLSSRLREWRAEWRELDRQHRGLRAHKTVRSLDWAAGGVKRAGSKMKQGLSVQDRAAQPIDSEL</sequence>
<feature type="compositionally biased region" description="Polar residues" evidence="11">
    <location>
        <begin position="755"/>
        <end position="768"/>
    </location>
</feature>
<evidence type="ECO:0000256" key="3">
    <source>
        <dbReference type="ARBA" id="ARBA00022553"/>
    </source>
</evidence>
<dbReference type="InterPro" id="IPR057349">
    <property type="entry name" value="C2_Mug190_3rd"/>
</dbReference>
<dbReference type="InterPro" id="IPR000008">
    <property type="entry name" value="C2_dom"/>
</dbReference>
<keyword evidence="5" id="KW-0677">Repeat</keyword>
<proteinExistence type="predicted"/>
<name>A0A316UVI6_9BASI</name>
<dbReference type="RefSeq" id="XP_025363420.1">
    <property type="nucleotide sequence ID" value="XM_025509072.1"/>
</dbReference>
<evidence type="ECO:0000256" key="6">
    <source>
        <dbReference type="ARBA" id="ARBA00022824"/>
    </source>
</evidence>
<feature type="compositionally biased region" description="Acidic residues" evidence="11">
    <location>
        <begin position="817"/>
        <end position="827"/>
    </location>
</feature>
<feature type="region of interest" description="Disordered" evidence="11">
    <location>
        <begin position="796"/>
        <end position="831"/>
    </location>
</feature>
<dbReference type="Pfam" id="PF00168">
    <property type="entry name" value="C2"/>
    <property type="match status" value="2"/>
</dbReference>
<feature type="domain" description="C2" evidence="12">
    <location>
        <begin position="516"/>
        <end position="639"/>
    </location>
</feature>
<feature type="region of interest" description="Disordered" evidence="11">
    <location>
        <begin position="175"/>
        <end position="194"/>
    </location>
</feature>
<feature type="region of interest" description="Disordered" evidence="11">
    <location>
        <begin position="1133"/>
        <end position="1223"/>
    </location>
</feature>
<dbReference type="OrthoDB" id="419768at2759"/>
<evidence type="ECO:0000259" key="12">
    <source>
        <dbReference type="PROSITE" id="PS50004"/>
    </source>
</evidence>
<dbReference type="SMART" id="SM00239">
    <property type="entry name" value="C2"/>
    <property type="match status" value="2"/>
</dbReference>
<dbReference type="PROSITE" id="PS51847">
    <property type="entry name" value="SMP"/>
    <property type="match status" value="1"/>
</dbReference>
<evidence type="ECO:0000259" key="13">
    <source>
        <dbReference type="PROSITE" id="PS51847"/>
    </source>
</evidence>
<feature type="compositionally biased region" description="Acidic residues" evidence="11">
    <location>
        <begin position="44"/>
        <end position="57"/>
    </location>
</feature>
<feature type="compositionally biased region" description="Basic and acidic residues" evidence="11">
    <location>
        <begin position="130"/>
        <end position="139"/>
    </location>
</feature>
<keyword evidence="2" id="KW-0813">Transport</keyword>
<dbReference type="PROSITE" id="PS50004">
    <property type="entry name" value="C2"/>
    <property type="match status" value="2"/>
</dbReference>
<dbReference type="Proteomes" id="UP000245884">
    <property type="component" value="Unassembled WGS sequence"/>
</dbReference>
<keyword evidence="4" id="KW-0812">Transmembrane</keyword>
<dbReference type="CDD" id="cd04052">
    <property type="entry name" value="C2B_Tricalbin-like"/>
    <property type="match status" value="1"/>
</dbReference>
<feature type="compositionally biased region" description="Low complexity" evidence="11">
    <location>
        <begin position="67"/>
        <end position="82"/>
    </location>
</feature>
<feature type="compositionally biased region" description="Basic and acidic residues" evidence="11">
    <location>
        <begin position="87"/>
        <end position="97"/>
    </location>
</feature>
<keyword evidence="10" id="KW-0472">Membrane</keyword>
<feature type="compositionally biased region" description="Basic and acidic residues" evidence="11">
    <location>
        <begin position="668"/>
        <end position="691"/>
    </location>
</feature>
<protein>
    <recommendedName>
        <fullName evidence="16">C2 domain-containing protein</fullName>
    </recommendedName>
</protein>
<evidence type="ECO:0000313" key="14">
    <source>
        <dbReference type="EMBL" id="PWN28808.1"/>
    </source>
</evidence>
<gene>
    <name evidence="14" type="ORF">BDZ90DRAFT_278222</name>
</gene>
<dbReference type="CDD" id="cd21676">
    <property type="entry name" value="SMP_Mug190"/>
    <property type="match status" value="1"/>
</dbReference>
<evidence type="ECO:0000256" key="10">
    <source>
        <dbReference type="ARBA" id="ARBA00023136"/>
    </source>
</evidence>
<feature type="compositionally biased region" description="Basic residues" evidence="11">
    <location>
        <begin position="140"/>
        <end position="149"/>
    </location>
</feature>
<dbReference type="PANTHER" id="PTHR47348">
    <property type="entry name" value="MEIOTICALLY UP-REGULATED GENE 190 PROTEIN"/>
    <property type="match status" value="1"/>
</dbReference>
<keyword evidence="9" id="KW-0446">Lipid-binding</keyword>
<keyword evidence="15" id="KW-1185">Reference proteome</keyword>
<feature type="compositionally biased region" description="Acidic residues" evidence="11">
    <location>
        <begin position="1190"/>
        <end position="1203"/>
    </location>
</feature>
<feature type="compositionally biased region" description="Polar residues" evidence="11">
    <location>
        <begin position="1170"/>
        <end position="1179"/>
    </location>
</feature>
<feature type="region of interest" description="Disordered" evidence="11">
    <location>
        <begin position="35"/>
        <end position="151"/>
    </location>
</feature>
<feature type="compositionally biased region" description="Low complexity" evidence="11">
    <location>
        <begin position="698"/>
        <end position="708"/>
    </location>
</feature>
<feature type="compositionally biased region" description="Basic and acidic residues" evidence="11">
    <location>
        <begin position="1"/>
        <end position="11"/>
    </location>
</feature>
<dbReference type="SUPFAM" id="SSF49562">
    <property type="entry name" value="C2 domain (Calcium/lipid-binding domain, CaLB)"/>
    <property type="match status" value="2"/>
</dbReference>
<evidence type="ECO:0008006" key="16">
    <source>
        <dbReference type="Google" id="ProtNLM"/>
    </source>
</evidence>
<evidence type="ECO:0000256" key="4">
    <source>
        <dbReference type="ARBA" id="ARBA00022692"/>
    </source>
</evidence>
<evidence type="ECO:0000256" key="2">
    <source>
        <dbReference type="ARBA" id="ARBA00022448"/>
    </source>
</evidence>
<feature type="domain" description="C2" evidence="12">
    <location>
        <begin position="760"/>
        <end position="909"/>
    </location>
</feature>
<feature type="region of interest" description="Disordered" evidence="11">
    <location>
        <begin position="1256"/>
        <end position="1281"/>
    </location>
</feature>
<evidence type="ECO:0000256" key="11">
    <source>
        <dbReference type="SAM" id="MobiDB-lite"/>
    </source>
</evidence>
<evidence type="ECO:0000256" key="1">
    <source>
        <dbReference type="ARBA" id="ARBA00004586"/>
    </source>
</evidence>
<feature type="region of interest" description="Disordered" evidence="11">
    <location>
        <begin position="657"/>
        <end position="738"/>
    </location>
</feature>
<dbReference type="Pfam" id="PF25331">
    <property type="entry name" value="C2_Mug190_3rd"/>
    <property type="match status" value="1"/>
</dbReference>
<dbReference type="EMBL" id="KZ819664">
    <property type="protein sequence ID" value="PWN28808.1"/>
    <property type="molecule type" value="Genomic_DNA"/>
</dbReference>
<evidence type="ECO:0000256" key="5">
    <source>
        <dbReference type="ARBA" id="ARBA00022737"/>
    </source>
</evidence>
<dbReference type="InterPro" id="IPR035892">
    <property type="entry name" value="C2_domain_sf"/>
</dbReference>
<dbReference type="STRING" id="1569628.A0A316UVI6"/>
<dbReference type="GeneID" id="37030895"/>
<feature type="region of interest" description="Disordered" evidence="11">
    <location>
        <begin position="1"/>
        <end position="22"/>
    </location>
</feature>
<dbReference type="GO" id="GO:0005789">
    <property type="term" value="C:endoplasmic reticulum membrane"/>
    <property type="evidence" value="ECO:0007669"/>
    <property type="project" value="UniProtKB-SubCell"/>
</dbReference>
<dbReference type="GO" id="GO:0008289">
    <property type="term" value="F:lipid binding"/>
    <property type="evidence" value="ECO:0007669"/>
    <property type="project" value="UniProtKB-KW"/>
</dbReference>
<dbReference type="PANTHER" id="PTHR47348:SF3">
    <property type="entry name" value="MEIOTICALLY UP-REGULATED GENE 190 PROTEIN"/>
    <property type="match status" value="1"/>
</dbReference>
<accession>A0A316UVI6</accession>
<keyword evidence="6" id="KW-0256">Endoplasmic reticulum</keyword>
<feature type="region of interest" description="Disordered" evidence="11">
    <location>
        <begin position="753"/>
        <end position="778"/>
    </location>
</feature>
<evidence type="ECO:0000256" key="7">
    <source>
        <dbReference type="ARBA" id="ARBA00022989"/>
    </source>
</evidence>
<feature type="compositionally biased region" description="Acidic residues" evidence="11">
    <location>
        <begin position="113"/>
        <end position="129"/>
    </location>
</feature>
<dbReference type="GO" id="GO:0006869">
    <property type="term" value="P:lipid transport"/>
    <property type="evidence" value="ECO:0007669"/>
    <property type="project" value="UniProtKB-KW"/>
</dbReference>